<dbReference type="Proteomes" id="UP000182744">
    <property type="component" value="Unassembled WGS sequence"/>
</dbReference>
<sequence length="61" mass="6668">MGTANAPQFVSIAQAAQILSVSTKTIYRLIYAGQLPAKKIGRCVRVKLDDLEKAFPDFLEA</sequence>
<dbReference type="Proteomes" id="UP001273799">
    <property type="component" value="Unassembled WGS sequence"/>
</dbReference>
<protein>
    <submittedName>
        <fullName evidence="3">DNA binding domain-containing protein, excisionase family</fullName>
    </submittedName>
    <submittedName>
        <fullName evidence="2">Helix-turn-helix domain-containing protein</fullName>
    </submittedName>
</protein>
<dbReference type="NCBIfam" id="TIGR01764">
    <property type="entry name" value="excise"/>
    <property type="match status" value="1"/>
</dbReference>
<gene>
    <name evidence="2" type="ORF">R6G71_00755</name>
    <name evidence="3" type="ORF">SAMN05421878_102186</name>
</gene>
<evidence type="ECO:0000313" key="2">
    <source>
        <dbReference type="EMBL" id="MDY5152589.1"/>
    </source>
</evidence>
<dbReference type="InterPro" id="IPR010093">
    <property type="entry name" value="SinI_DNA-bd"/>
</dbReference>
<keyword evidence="4" id="KW-1185">Reference proteome</keyword>
<dbReference type="EMBL" id="FNAU01000002">
    <property type="protein sequence ID" value="SDE13094.1"/>
    <property type="molecule type" value="Genomic_DNA"/>
</dbReference>
<name>A0A1G7ADU2_9ACTO</name>
<evidence type="ECO:0000259" key="1">
    <source>
        <dbReference type="Pfam" id="PF12728"/>
    </source>
</evidence>
<feature type="domain" description="Helix-turn-helix" evidence="1">
    <location>
        <begin position="10"/>
        <end position="53"/>
    </location>
</feature>
<dbReference type="GO" id="GO:0003677">
    <property type="term" value="F:DNA binding"/>
    <property type="evidence" value="ECO:0007669"/>
    <property type="project" value="InterPro"/>
</dbReference>
<dbReference type="InterPro" id="IPR041657">
    <property type="entry name" value="HTH_17"/>
</dbReference>
<reference evidence="2" key="3">
    <citation type="submission" date="2023-10" db="EMBL/GenBank/DDBJ databases">
        <title>Whole Genome based description of the genera Actinobaculum and Actinotignum reveals a complex phylogenetic relationship within the species included in the genus Actinotignum.</title>
        <authorList>
            <person name="Jensen C.S."/>
            <person name="Dargis R."/>
            <person name="Kemp M."/>
            <person name="Christensen J.J."/>
        </authorList>
    </citation>
    <scope>NUCLEOTIDE SEQUENCE</scope>
    <source>
        <strain evidence="2">Actinobaculum_suis_CCUG19206T</strain>
    </source>
</reference>
<dbReference type="EMBL" id="JAWNFU010000001">
    <property type="protein sequence ID" value="MDY5152589.1"/>
    <property type="molecule type" value="Genomic_DNA"/>
</dbReference>
<dbReference type="AlphaFoldDB" id="A0A1G7ADU2"/>
<evidence type="ECO:0000313" key="3">
    <source>
        <dbReference type="EMBL" id="SDE13094.1"/>
    </source>
</evidence>
<dbReference type="RefSeq" id="WP_074661097.1">
    <property type="nucleotide sequence ID" value="NZ_FNAU01000002.1"/>
</dbReference>
<reference evidence="4" key="1">
    <citation type="submission" date="2016-10" db="EMBL/GenBank/DDBJ databases">
        <authorList>
            <person name="Varghese N."/>
        </authorList>
    </citation>
    <scope>NUCLEOTIDE SEQUENCE [LARGE SCALE GENOMIC DNA]</scope>
    <source>
        <strain evidence="4">DSM 20639</strain>
    </source>
</reference>
<dbReference type="InterPro" id="IPR009061">
    <property type="entry name" value="DNA-bd_dom_put_sf"/>
</dbReference>
<dbReference type="SUPFAM" id="SSF46955">
    <property type="entry name" value="Putative DNA-binding domain"/>
    <property type="match status" value="1"/>
</dbReference>
<dbReference type="Pfam" id="PF12728">
    <property type="entry name" value="HTH_17"/>
    <property type="match status" value="1"/>
</dbReference>
<organism evidence="3 4">
    <name type="scientific">Actinobaculum suis</name>
    <dbReference type="NCBI Taxonomy" id="1657"/>
    <lineage>
        <taxon>Bacteria</taxon>
        <taxon>Bacillati</taxon>
        <taxon>Actinomycetota</taxon>
        <taxon>Actinomycetes</taxon>
        <taxon>Actinomycetales</taxon>
        <taxon>Actinomycetaceae</taxon>
        <taxon>Actinobaculum</taxon>
    </lineage>
</organism>
<evidence type="ECO:0000313" key="4">
    <source>
        <dbReference type="Proteomes" id="UP000182744"/>
    </source>
</evidence>
<accession>A0A1G7ADU2</accession>
<proteinExistence type="predicted"/>
<reference evidence="3" key="2">
    <citation type="submission" date="2016-10" db="EMBL/GenBank/DDBJ databases">
        <authorList>
            <person name="de Groot N.N."/>
        </authorList>
    </citation>
    <scope>NUCLEOTIDE SEQUENCE [LARGE SCALE GENOMIC DNA]</scope>
    <source>
        <strain evidence="3">DSM 20639</strain>
    </source>
</reference>